<protein>
    <recommendedName>
        <fullName evidence="3">Zinc-finger domain-containing protein</fullName>
    </recommendedName>
</protein>
<evidence type="ECO:0008006" key="3">
    <source>
        <dbReference type="Google" id="ProtNLM"/>
    </source>
</evidence>
<dbReference type="Proteomes" id="UP000503447">
    <property type="component" value="Chromosome"/>
</dbReference>
<accession>A0A6M5Z5R1</accession>
<proteinExistence type="predicted"/>
<dbReference type="AlphaFoldDB" id="A0A6M5Z5R1"/>
<evidence type="ECO:0000313" key="1">
    <source>
        <dbReference type="EMBL" id="QJX00603.1"/>
    </source>
</evidence>
<evidence type="ECO:0000313" key="2">
    <source>
        <dbReference type="Proteomes" id="UP000503447"/>
    </source>
</evidence>
<sequence length="459" mass="49095">MIPAEHQELITAAVDGELSAPELRALRRVLDSSAAARSLYAKLKADRDRVRGLSQVAPPADLRAKILSRIASATPAPHTAKPIRIAQPETNPSTLPVPAFTRHYSGWVPVAVAASLLLSVTAASFAFFNSHSGSQPHAAKQPWSNVLPAPVDAPAAVPSPTAPRETRPDPAVVVRVDVSPVPPLPPPRPVVPEAVAVAPAPRPAYHDLLGSRPLPKIPPLEFAHLRVPFLRTVVELERDDIRQELTDELRRDPSSFRLDLFVRDTARGVDVFQNAARAAGLTVFADAATVEKLTKKQAHSVVIYTECMSAQELTQLFTKICGEDSKFSPRVCDSLHVTPVARADENELKLVLGMDAGLFKRPRTGSPGSIGTGLEKAPLDRYGDPKSVSAGTIDSVTNALTNPPGKAPEKPAVLLTWQVASGATRTAPSQSAELKHFLSKRGDRKPTAVPVIIVIRPGG</sequence>
<dbReference type="KEGG" id="ftj:FTUN_8235"/>
<gene>
    <name evidence="1" type="ORF">FTUN_8235</name>
</gene>
<keyword evidence="2" id="KW-1185">Reference proteome</keyword>
<name>A0A6M5Z5R1_9BACT</name>
<dbReference type="RefSeq" id="WP_171475315.1">
    <property type="nucleotide sequence ID" value="NZ_CP053452.2"/>
</dbReference>
<organism evidence="1 2">
    <name type="scientific">Frigoriglobus tundricola</name>
    <dbReference type="NCBI Taxonomy" id="2774151"/>
    <lineage>
        <taxon>Bacteria</taxon>
        <taxon>Pseudomonadati</taxon>
        <taxon>Planctomycetota</taxon>
        <taxon>Planctomycetia</taxon>
        <taxon>Gemmatales</taxon>
        <taxon>Gemmataceae</taxon>
        <taxon>Frigoriglobus</taxon>
    </lineage>
</organism>
<dbReference type="EMBL" id="CP053452">
    <property type="protein sequence ID" value="QJX00603.1"/>
    <property type="molecule type" value="Genomic_DNA"/>
</dbReference>
<reference evidence="2" key="1">
    <citation type="submission" date="2020-05" db="EMBL/GenBank/DDBJ databases">
        <title>Frigoriglobus tundricola gen. nov., sp. nov., a psychrotolerant cellulolytic planctomycete of the family Gemmataceae with two divergent copies of 16S rRNA gene.</title>
        <authorList>
            <person name="Kulichevskaya I.S."/>
            <person name="Ivanova A.A."/>
            <person name="Naumoff D.G."/>
            <person name="Beletsky A.V."/>
            <person name="Rijpstra W.I.C."/>
            <person name="Sinninghe Damste J.S."/>
            <person name="Mardanov A.V."/>
            <person name="Ravin N.V."/>
            <person name="Dedysh S.N."/>
        </authorList>
    </citation>
    <scope>NUCLEOTIDE SEQUENCE [LARGE SCALE GENOMIC DNA]</scope>
    <source>
        <strain evidence="2">PL17</strain>
    </source>
</reference>